<evidence type="ECO:0000313" key="7">
    <source>
        <dbReference type="EMBL" id="CAI2362170.1"/>
    </source>
</evidence>
<comment type="similarity">
    <text evidence="2">Belongs to the PDCD4 family.</text>
</comment>
<evidence type="ECO:0000256" key="1">
    <source>
        <dbReference type="ARBA" id="ARBA00004496"/>
    </source>
</evidence>
<evidence type="ECO:0000256" key="4">
    <source>
        <dbReference type="ARBA" id="ARBA00022737"/>
    </source>
</evidence>
<dbReference type="PANTHER" id="PTHR12626:SF0">
    <property type="entry name" value="PROGRAMMED CELL DEATH PROTEIN 4"/>
    <property type="match status" value="1"/>
</dbReference>
<dbReference type="Gene3D" id="1.25.40.180">
    <property type="match status" value="3"/>
</dbReference>
<dbReference type="InterPro" id="IPR003891">
    <property type="entry name" value="Initiation_fac_eIF4g_MI"/>
</dbReference>
<proteinExistence type="inferred from homology"/>
<comment type="caution">
    <text evidence="7">The sequence shown here is derived from an EMBL/GenBank/DDBJ whole genome shotgun (WGS) entry which is preliminary data.</text>
</comment>
<dbReference type="EMBL" id="CAMPGE010003337">
    <property type="protein sequence ID" value="CAI2362170.1"/>
    <property type="molecule type" value="Genomic_DNA"/>
</dbReference>
<dbReference type="GO" id="GO:0005737">
    <property type="term" value="C:cytoplasm"/>
    <property type="evidence" value="ECO:0007669"/>
    <property type="project" value="UniProtKB-SubCell"/>
</dbReference>
<reference evidence="7" key="1">
    <citation type="submission" date="2023-07" db="EMBL/GenBank/DDBJ databases">
        <authorList>
            <consortium name="AG Swart"/>
            <person name="Singh M."/>
            <person name="Singh A."/>
            <person name="Seah K."/>
            <person name="Emmerich C."/>
        </authorList>
    </citation>
    <scope>NUCLEOTIDE SEQUENCE</scope>
    <source>
        <strain evidence="7">DP1</strain>
    </source>
</reference>
<evidence type="ECO:0000259" key="6">
    <source>
        <dbReference type="PROSITE" id="PS51366"/>
    </source>
</evidence>
<keyword evidence="8" id="KW-1185">Reference proteome</keyword>
<keyword evidence="3" id="KW-0963">Cytoplasm</keyword>
<dbReference type="PROSITE" id="PS51366">
    <property type="entry name" value="MI"/>
    <property type="match status" value="2"/>
</dbReference>
<dbReference type="AlphaFoldDB" id="A0AAD1U4J4"/>
<evidence type="ECO:0000256" key="2">
    <source>
        <dbReference type="ARBA" id="ARBA00005497"/>
    </source>
</evidence>
<dbReference type="GO" id="GO:0045892">
    <property type="term" value="P:negative regulation of DNA-templated transcription"/>
    <property type="evidence" value="ECO:0007669"/>
    <property type="project" value="InterPro"/>
</dbReference>
<keyword evidence="4" id="KW-0677">Repeat</keyword>
<evidence type="ECO:0000256" key="3">
    <source>
        <dbReference type="ARBA" id="ARBA00022490"/>
    </source>
</evidence>
<organism evidence="7 8">
    <name type="scientific">Euplotes crassus</name>
    <dbReference type="NCBI Taxonomy" id="5936"/>
    <lineage>
        <taxon>Eukaryota</taxon>
        <taxon>Sar</taxon>
        <taxon>Alveolata</taxon>
        <taxon>Ciliophora</taxon>
        <taxon>Intramacronucleata</taxon>
        <taxon>Spirotrichea</taxon>
        <taxon>Hypotrichia</taxon>
        <taxon>Euplotida</taxon>
        <taxon>Euplotidae</taxon>
        <taxon>Moneuplotes</taxon>
    </lineage>
</organism>
<protein>
    <recommendedName>
        <fullName evidence="6">MI domain-containing protein</fullName>
    </recommendedName>
</protein>
<dbReference type="InterPro" id="IPR016024">
    <property type="entry name" value="ARM-type_fold"/>
</dbReference>
<feature type="domain" description="MI" evidence="6">
    <location>
        <begin position="101"/>
        <end position="227"/>
    </location>
</feature>
<comment type="subcellular location">
    <subcellularLocation>
        <location evidence="1">Cytoplasm</location>
    </subcellularLocation>
</comment>
<dbReference type="SUPFAM" id="SSF48371">
    <property type="entry name" value="ARM repeat"/>
    <property type="match status" value="2"/>
</dbReference>
<evidence type="ECO:0000256" key="5">
    <source>
        <dbReference type="ARBA" id="ARBA00023242"/>
    </source>
</evidence>
<name>A0AAD1U4J4_EUPCR</name>
<dbReference type="Proteomes" id="UP001295684">
    <property type="component" value="Unassembled WGS sequence"/>
</dbReference>
<gene>
    <name evidence="7" type="ORF">ECRASSUSDP1_LOCUS3492</name>
</gene>
<feature type="domain" description="MI" evidence="6">
    <location>
        <begin position="248"/>
        <end position="374"/>
    </location>
</feature>
<dbReference type="InterPro" id="IPR039778">
    <property type="entry name" value="PDCD4"/>
</dbReference>
<keyword evidence="5" id="KW-0539">Nucleus</keyword>
<evidence type="ECO:0000313" key="8">
    <source>
        <dbReference type="Proteomes" id="UP001295684"/>
    </source>
</evidence>
<sequence>MASPSIGKKMQGFDYKIDMIANQMEHDNFSKGIQDGQEETDAYYDMQEYEYVKFRRSLSQHEEEHKLHRNEMEDLYDLNVEDLHNVLIKDPPKFIIKDYEDFYAKARTICENGFNLTEKECILYFMKFLIEFQHSQNRSIFIKRLLQVTLERLSDDDMKRTIKILKKLYVNELFTKQQLRRGLDRLYMDAENLRGDLPQFAYTISQLILSFVEDDILPRQVILRIPGDLREEMIQDKDFSDFFKDELEVFEKEIEIKQSFEEVAASSEKDDAITRFTNLGHPDIVKPWFIGEVILSSCGKTHNERETASQLLKQLSEAKEINYPMISYCFDELLQNHEDYTLDIPYFADYLSMFIARSIYDGNLNSMYILHAELFDQQDETQLQILKSAISYLTLFPLEIHVGKIWGSAISNAELCQRFDDIIEGIYSGTPDSDLHLAIQDCDCPFYHHEFVKRLVLFQISQEGEAAQDYRKVKKFLEKSINIGILSKSQLEVGIKNAHLRVVRMSESDANITKNFENIVSECLNKLELAHD</sequence>
<accession>A0AAD1U4J4</accession>
<dbReference type="Pfam" id="PF02847">
    <property type="entry name" value="MA3"/>
    <property type="match status" value="2"/>
</dbReference>
<dbReference type="PANTHER" id="PTHR12626">
    <property type="entry name" value="PROGRAMMED CELL DEATH 4"/>
    <property type="match status" value="1"/>
</dbReference>